<evidence type="ECO:0000313" key="3">
    <source>
        <dbReference type="EMBL" id="MDG0866960.1"/>
    </source>
</evidence>
<evidence type="ECO:0000313" key="6">
    <source>
        <dbReference type="Proteomes" id="UP001321249"/>
    </source>
</evidence>
<keyword evidence="1" id="KW-0597">Phosphoprotein</keyword>
<evidence type="ECO:0000313" key="4">
    <source>
        <dbReference type="EMBL" id="WFG38377.1"/>
    </source>
</evidence>
<dbReference type="SUPFAM" id="SSF54913">
    <property type="entry name" value="GlnB-like"/>
    <property type="match status" value="1"/>
</dbReference>
<dbReference type="Proteomes" id="UP001219901">
    <property type="component" value="Chromosome"/>
</dbReference>
<dbReference type="InterPro" id="IPR011322">
    <property type="entry name" value="N-reg_PII-like_a/b"/>
</dbReference>
<dbReference type="PRINTS" id="PR00340">
    <property type="entry name" value="PIIGLNB"/>
</dbReference>
<accession>A0AAJ6CSI6</accession>
<reference evidence="5 6" key="1">
    <citation type="submission" date="2019-11" db="EMBL/GenBank/DDBJ databases">
        <authorList>
            <person name="Cho J.-C."/>
        </authorList>
    </citation>
    <scope>NUCLEOTIDE SEQUENCE [LARGE SCALE GENOMIC DNA]</scope>
    <source>
        <strain evidence="4 5">JH1073</strain>
        <strain evidence="3 6">JH702</strain>
    </source>
</reference>
<dbReference type="PANTHER" id="PTHR30115">
    <property type="entry name" value="NITROGEN REGULATORY PROTEIN P-II"/>
    <property type="match status" value="1"/>
</dbReference>
<dbReference type="Gene3D" id="3.30.70.120">
    <property type="match status" value="1"/>
</dbReference>
<dbReference type="Proteomes" id="UP001321249">
    <property type="component" value="Unassembled WGS sequence"/>
</dbReference>
<dbReference type="GO" id="GO:0030234">
    <property type="term" value="F:enzyme regulator activity"/>
    <property type="evidence" value="ECO:0007669"/>
    <property type="project" value="InterPro"/>
</dbReference>
<keyword evidence="5" id="KW-1185">Reference proteome</keyword>
<dbReference type="GO" id="GO:0006808">
    <property type="term" value="P:regulation of nitrogen utilization"/>
    <property type="evidence" value="ECO:0007669"/>
    <property type="project" value="InterPro"/>
</dbReference>
<name>A0AAJ6CSI6_9CHLR</name>
<organism evidence="4 5">
    <name type="scientific">Candidatus Lucifugimonas marina</name>
    <dbReference type="NCBI Taxonomy" id="3038979"/>
    <lineage>
        <taxon>Bacteria</taxon>
        <taxon>Bacillati</taxon>
        <taxon>Chloroflexota</taxon>
        <taxon>Dehalococcoidia</taxon>
        <taxon>SAR202 cluster</taxon>
        <taxon>Candidatus Lucifugimonadales</taxon>
        <taxon>Candidatus Lucifugimonadaceae</taxon>
        <taxon>Candidatus Lucifugimonas</taxon>
    </lineage>
</organism>
<evidence type="ECO:0000256" key="1">
    <source>
        <dbReference type="PIRSR" id="PIRSR602187-50"/>
    </source>
</evidence>
<dbReference type="PROSITE" id="PS00638">
    <property type="entry name" value="PII_GLNB_CTER"/>
    <property type="match status" value="1"/>
</dbReference>
<feature type="modified residue" description="O-UMP-tyrosine" evidence="1">
    <location>
        <position position="51"/>
    </location>
</feature>
<protein>
    <submittedName>
        <fullName evidence="4">P-II family nitrogen regulator</fullName>
    </submittedName>
</protein>
<proteinExistence type="inferred from homology"/>
<comment type="similarity">
    <text evidence="2">Belongs to the P(II) protein family.</text>
</comment>
<dbReference type="InterPro" id="IPR015867">
    <property type="entry name" value="N-reg_PII/ATP_PRibTrfase_C"/>
</dbReference>
<reference evidence="5" key="3">
    <citation type="submission" date="2023-06" db="EMBL/GenBank/DDBJ databases">
        <title>Pangenomics reveal diversification of enzyme families and niche specialization in globally abundant SAR202 bacteria.</title>
        <authorList>
            <person name="Saw J.H.W."/>
        </authorList>
    </citation>
    <scope>NUCLEOTIDE SEQUENCE [LARGE SCALE GENOMIC DNA]</scope>
    <source>
        <strain evidence="5">JH1073</strain>
    </source>
</reference>
<reference evidence="4" key="2">
    <citation type="journal article" date="2023" name="Nat. Commun.">
        <title>Cultivation of marine bacteria of the SAR202 clade.</title>
        <authorList>
            <person name="Lim Y."/>
            <person name="Seo J.H."/>
            <person name="Giovannoni S.J."/>
            <person name="Kang I."/>
            <person name="Cho J.C."/>
        </authorList>
    </citation>
    <scope>NUCLEOTIDE SEQUENCE</scope>
    <source>
        <strain evidence="4">JH1073</strain>
    </source>
</reference>
<evidence type="ECO:0000313" key="5">
    <source>
        <dbReference type="Proteomes" id="UP001219901"/>
    </source>
</evidence>
<dbReference type="EMBL" id="CP046147">
    <property type="protein sequence ID" value="WFG38377.1"/>
    <property type="molecule type" value="Genomic_DNA"/>
</dbReference>
<sequence length="113" mass="12303">MKEITAIIQPVRLGPVREALSLVGVTGMTISDARGFGSQGGSVDTYRGVEYRVDYVPKIKLDIVVSEPFVEPTIDAIIEAARTDVVGDGKIWVKEVETVIRVRTGEKDETALN</sequence>
<dbReference type="GO" id="GO:0005829">
    <property type="term" value="C:cytosol"/>
    <property type="evidence" value="ECO:0007669"/>
    <property type="project" value="TreeGrafter"/>
</dbReference>
<dbReference type="EMBL" id="WMBE01000002">
    <property type="protein sequence ID" value="MDG0866960.1"/>
    <property type="molecule type" value="Genomic_DNA"/>
</dbReference>
<evidence type="ECO:0000256" key="2">
    <source>
        <dbReference type="RuleBase" id="RU003936"/>
    </source>
</evidence>
<dbReference type="PROSITE" id="PS51343">
    <property type="entry name" value="PII_GLNB_DOM"/>
    <property type="match status" value="1"/>
</dbReference>
<dbReference type="Pfam" id="PF00543">
    <property type="entry name" value="P-II"/>
    <property type="match status" value="1"/>
</dbReference>
<dbReference type="InterPro" id="IPR002187">
    <property type="entry name" value="N-reg_PII"/>
</dbReference>
<dbReference type="InterPro" id="IPR017918">
    <property type="entry name" value="N-reg_PII_CS"/>
</dbReference>
<gene>
    <name evidence="3" type="ORF">GKO46_07730</name>
    <name evidence="4" type="ORF">GKO48_01735</name>
</gene>
<dbReference type="SMART" id="SM00938">
    <property type="entry name" value="P-II"/>
    <property type="match status" value="1"/>
</dbReference>
<dbReference type="AlphaFoldDB" id="A0AAJ6CSI6"/>
<dbReference type="RefSeq" id="WP_342824846.1">
    <property type="nucleotide sequence ID" value="NZ_CP046146.1"/>
</dbReference>
<dbReference type="GO" id="GO:0005524">
    <property type="term" value="F:ATP binding"/>
    <property type="evidence" value="ECO:0007669"/>
    <property type="project" value="TreeGrafter"/>
</dbReference>
<dbReference type="PANTHER" id="PTHR30115:SF11">
    <property type="entry name" value="NITROGEN REGULATORY PROTEIN P-II HOMOLOG"/>
    <property type="match status" value="1"/>
</dbReference>